<evidence type="ECO:0000259" key="1">
    <source>
        <dbReference type="SMART" id="SM00256"/>
    </source>
</evidence>
<proteinExistence type="predicted"/>
<dbReference type="InterPro" id="IPR001810">
    <property type="entry name" value="F-box_dom"/>
</dbReference>
<gene>
    <name evidence="2" type="ORF">ODALV1_LOCUS15274</name>
</gene>
<feature type="domain" description="F-box" evidence="1">
    <location>
        <begin position="46"/>
        <end position="83"/>
    </location>
</feature>
<dbReference type="Pfam" id="PF12937">
    <property type="entry name" value="F-box-like"/>
    <property type="match status" value="1"/>
</dbReference>
<dbReference type="SUPFAM" id="SSF52047">
    <property type="entry name" value="RNI-like"/>
    <property type="match status" value="1"/>
</dbReference>
<accession>A0ABP1QTY1</accession>
<evidence type="ECO:0000313" key="2">
    <source>
        <dbReference type="EMBL" id="CAL8111697.1"/>
    </source>
</evidence>
<organism evidence="2 3">
    <name type="scientific">Orchesella dallaii</name>
    <dbReference type="NCBI Taxonomy" id="48710"/>
    <lineage>
        <taxon>Eukaryota</taxon>
        <taxon>Metazoa</taxon>
        <taxon>Ecdysozoa</taxon>
        <taxon>Arthropoda</taxon>
        <taxon>Hexapoda</taxon>
        <taxon>Collembola</taxon>
        <taxon>Entomobryomorpha</taxon>
        <taxon>Entomobryoidea</taxon>
        <taxon>Orchesellidae</taxon>
        <taxon>Orchesellinae</taxon>
        <taxon>Orchesella</taxon>
    </lineage>
</organism>
<dbReference type="EMBL" id="CAXLJM020000046">
    <property type="protein sequence ID" value="CAL8111697.1"/>
    <property type="molecule type" value="Genomic_DNA"/>
</dbReference>
<comment type="caution">
    <text evidence="2">The sequence shown here is derived from an EMBL/GenBank/DDBJ whole genome shotgun (WGS) entry which is preliminary data.</text>
</comment>
<reference evidence="2 3" key="1">
    <citation type="submission" date="2024-08" db="EMBL/GenBank/DDBJ databases">
        <authorList>
            <person name="Cucini C."/>
            <person name="Frati F."/>
        </authorList>
    </citation>
    <scope>NUCLEOTIDE SEQUENCE [LARGE SCALE GENOMIC DNA]</scope>
</reference>
<dbReference type="Proteomes" id="UP001642540">
    <property type="component" value="Unassembled WGS sequence"/>
</dbReference>
<keyword evidence="3" id="KW-1185">Reference proteome</keyword>
<dbReference type="SUPFAM" id="SSF81383">
    <property type="entry name" value="F-box domain"/>
    <property type="match status" value="1"/>
</dbReference>
<dbReference type="SMART" id="SM00256">
    <property type="entry name" value="FBOX"/>
    <property type="match status" value="2"/>
</dbReference>
<feature type="domain" description="F-box" evidence="1">
    <location>
        <begin position="7"/>
        <end position="45"/>
    </location>
</feature>
<sequence length="438" mass="51598">MDPMEILPPEVWLIIFGNLERQDILNCMRTNSKWKLFMREPTLLLFPEVISHLINVLPKNDFLNCRQVCKSWKKDVDELYQNHPLHITVDHMHLSKELEWKHDGIRFSWTPQIEKFLARMKYHTDNPFPGRCIEIYDHLCNTPAYWISVRNLLQRFGKHIWYAYIKYTVRSSDPAAANVEKILRDCLILLPNLKKLFLDADLGAQLFDTEGLYQRISNYYTLNPMTKLNQMEVLSFTDNLPTPLHTEILRCSSKTLKKLDFCNYIYDGFVHLPNLEEANVMIEKLEDFEKIGLFPSSMKKISIKAAYNNQKPFSFEAVFKKLERFRKSLKELSMEVKLHTLKNRFKPNLRGLEKLTISVKGPLYFLPSLKGLKYLKIFNYKPRQWKRNRVEICGFENRMQESNIWNLMPSLDTVVLEGTSSSGNFAKTCKRTKIAAKL</sequence>
<dbReference type="InterPro" id="IPR036047">
    <property type="entry name" value="F-box-like_dom_sf"/>
</dbReference>
<dbReference type="Gene3D" id="1.20.1280.50">
    <property type="match status" value="1"/>
</dbReference>
<dbReference type="CDD" id="cd09917">
    <property type="entry name" value="F-box_SF"/>
    <property type="match status" value="1"/>
</dbReference>
<name>A0ABP1QTY1_9HEXA</name>
<protein>
    <recommendedName>
        <fullName evidence="1">F-box domain-containing protein</fullName>
    </recommendedName>
</protein>
<evidence type="ECO:0000313" key="3">
    <source>
        <dbReference type="Proteomes" id="UP001642540"/>
    </source>
</evidence>